<dbReference type="EMBL" id="HE573022">
    <property type="protein sequence ID" value="CCC48410.1"/>
    <property type="molecule type" value="Genomic_DNA"/>
</dbReference>
<dbReference type="Gene3D" id="3.40.850.10">
    <property type="entry name" value="Kinesin motor domain"/>
    <property type="match status" value="1"/>
</dbReference>
<evidence type="ECO:0000256" key="1">
    <source>
        <dbReference type="ARBA" id="ARBA00004123"/>
    </source>
</evidence>
<evidence type="ECO:0000256" key="5">
    <source>
        <dbReference type="SAM" id="MobiDB-lite"/>
    </source>
</evidence>
<evidence type="ECO:0000256" key="2">
    <source>
        <dbReference type="ARBA" id="ARBA00004496"/>
    </source>
</evidence>
<dbReference type="GO" id="GO:0003713">
    <property type="term" value="F:transcription coactivator activity"/>
    <property type="evidence" value="ECO:0007669"/>
    <property type="project" value="TreeGrafter"/>
</dbReference>
<evidence type="ECO:0000256" key="4">
    <source>
        <dbReference type="ARBA" id="ARBA00023242"/>
    </source>
</evidence>
<comment type="subcellular location">
    <subcellularLocation>
        <location evidence="2">Cytoplasm</location>
    </subcellularLocation>
    <subcellularLocation>
        <location evidence="1">Nucleus</location>
    </subcellularLocation>
</comment>
<evidence type="ECO:0000259" key="6">
    <source>
        <dbReference type="PROSITE" id="PS50020"/>
    </source>
</evidence>
<dbReference type="VEuPathDB" id="TriTrypDB:TvY486_0602010"/>
<dbReference type="SMART" id="SM00456">
    <property type="entry name" value="WW"/>
    <property type="match status" value="1"/>
</dbReference>
<feature type="compositionally biased region" description="Low complexity" evidence="5">
    <location>
        <begin position="208"/>
        <end position="229"/>
    </location>
</feature>
<name>G0TWS2_TRYVY</name>
<dbReference type="PROSITE" id="PS50020">
    <property type="entry name" value="WW_DOMAIN_2"/>
    <property type="match status" value="1"/>
</dbReference>
<dbReference type="InterPro" id="IPR036020">
    <property type="entry name" value="WW_dom_sf"/>
</dbReference>
<dbReference type="InterPro" id="IPR036961">
    <property type="entry name" value="Kinesin_motor_dom_sf"/>
</dbReference>
<evidence type="ECO:0000256" key="3">
    <source>
        <dbReference type="ARBA" id="ARBA00022490"/>
    </source>
</evidence>
<evidence type="ECO:0000313" key="7">
    <source>
        <dbReference type="EMBL" id="CCC48410.1"/>
    </source>
</evidence>
<dbReference type="InterPro" id="IPR027417">
    <property type="entry name" value="P-loop_NTPase"/>
</dbReference>
<feature type="domain" description="WW" evidence="6">
    <location>
        <begin position="475"/>
        <end position="508"/>
    </location>
</feature>
<reference evidence="7" key="1">
    <citation type="journal article" date="2012" name="Proc. Natl. Acad. Sci. U.S.A.">
        <title>Antigenic diversity is generated by distinct evolutionary mechanisms in African trypanosome species.</title>
        <authorList>
            <person name="Jackson A.P."/>
            <person name="Berry A."/>
            <person name="Aslett M."/>
            <person name="Allison H.C."/>
            <person name="Burton P."/>
            <person name="Vavrova-Anderson J."/>
            <person name="Brown R."/>
            <person name="Browne H."/>
            <person name="Corton N."/>
            <person name="Hauser H."/>
            <person name="Gamble J."/>
            <person name="Gilderthorp R."/>
            <person name="Marcello L."/>
            <person name="McQuillan J."/>
            <person name="Otto T.D."/>
            <person name="Quail M.A."/>
            <person name="Sanders M.J."/>
            <person name="van Tonder A."/>
            <person name="Ginger M.L."/>
            <person name="Field M.C."/>
            <person name="Barry J.D."/>
            <person name="Hertz-Fowler C."/>
            <person name="Berriman M."/>
        </authorList>
    </citation>
    <scope>NUCLEOTIDE SEQUENCE</scope>
    <source>
        <strain evidence="7">Y486</strain>
    </source>
</reference>
<accession>G0TWS2</accession>
<keyword evidence="4" id="KW-0539">Nucleus</keyword>
<dbReference type="PANTHER" id="PTHR17616:SF8">
    <property type="entry name" value="TRANSCRIPTIONAL COACTIVATOR YORKIE"/>
    <property type="match status" value="1"/>
</dbReference>
<dbReference type="InterPro" id="IPR001202">
    <property type="entry name" value="WW_dom"/>
</dbReference>
<keyword evidence="3" id="KW-0963">Cytoplasm</keyword>
<feature type="compositionally biased region" description="Basic and acidic residues" evidence="5">
    <location>
        <begin position="230"/>
        <end position="239"/>
    </location>
</feature>
<dbReference type="PANTHER" id="PTHR17616">
    <property type="entry name" value="YES-ASSOCIATED PROTEIN YAP1 FAMILY MEMBER"/>
    <property type="match status" value="1"/>
</dbReference>
<dbReference type="GO" id="GO:0005737">
    <property type="term" value="C:cytoplasm"/>
    <property type="evidence" value="ECO:0007669"/>
    <property type="project" value="UniProtKB-SubCell"/>
</dbReference>
<dbReference type="AlphaFoldDB" id="G0TWS2"/>
<dbReference type="SUPFAM" id="SSF51045">
    <property type="entry name" value="WW domain"/>
    <property type="match status" value="1"/>
</dbReference>
<dbReference type="GO" id="GO:0005634">
    <property type="term" value="C:nucleus"/>
    <property type="evidence" value="ECO:0007669"/>
    <property type="project" value="UniProtKB-SubCell"/>
</dbReference>
<organism evidence="7">
    <name type="scientific">Trypanosoma vivax (strain Y486)</name>
    <dbReference type="NCBI Taxonomy" id="1055687"/>
    <lineage>
        <taxon>Eukaryota</taxon>
        <taxon>Discoba</taxon>
        <taxon>Euglenozoa</taxon>
        <taxon>Kinetoplastea</taxon>
        <taxon>Metakinetoplastina</taxon>
        <taxon>Trypanosomatida</taxon>
        <taxon>Trypanosomatidae</taxon>
        <taxon>Trypanosoma</taxon>
        <taxon>Duttonella</taxon>
    </lineage>
</organism>
<feature type="region of interest" description="Disordered" evidence="5">
    <location>
        <begin position="208"/>
        <end position="239"/>
    </location>
</feature>
<gene>
    <name evidence="7" type="ORF">TVY486_0602010</name>
</gene>
<dbReference type="InterPro" id="IPR051583">
    <property type="entry name" value="YAP1"/>
</dbReference>
<proteinExistence type="predicted"/>
<dbReference type="SUPFAM" id="SSF52540">
    <property type="entry name" value="P-loop containing nucleoside triphosphate hydrolases"/>
    <property type="match status" value="1"/>
</dbReference>
<sequence>MPEKDSAVAPLKQRQWCVNVAVQSFSGELWALEKSAASSMDSGPGDDPVVSHAPEDSVTTETLYPCEKGIKKAVGRAITSEEVSHYLNILNECNSDEKLVGRITHLEFALSTPSSACDNAEDSSTIMDSNSIPPTYKFENSPVSLFEAVLAPPISAVVDECLDATVVVYGPTHEMKQLGVEGTPDQHGLLPRSIYMLLGGCARQGEQNAAVDSVPAPSSSDPVPPNVDNGAKEDEGTHCEKKDHHFVRAEACFIAFDGHKIVDLLDLSNDRVAFDLQLGDAAEGFTANERECPADTRISGARAVSVENAEDALNALDVGLDNYERITQTRLPQFGTSASLLFSITLFTDDCHSAVFRVFCLGEDSQLHDWLVSSTLTMSRALWSADGACGGVTGKTTSGEQMSRYVLPSPLRHHAATLLAPLLCMGKVYVSLLVCVYNYAASLRRLTRDLSFALAGTKMITRPCKASVQSRCSRRPLPPKWEEKFTNDGRSYFIEWSVKKITWEDPRLAKATEGRLNECHSASRGLMERHMPQFPGTSMPLSVEERLFLDVKSPNMSQNEESSQHEKDTVTDVTSDGEPCYSIVLATASGERHVLLGCSPPLTATGDGSDASPTGPGCVSELSYCCGDTEATGKEHECHVGTKEHGEAPGTPLSLVDEVTSSGDELPESVPVLKSDSRICEGAVPSNACQRSCTLVPDLSDMKPVHGERANEGEEDGDEKEVLNALLNELKHFFKLFNEKEERVRFLEEEVSRMRLLSLNTEDVRASPQREGVTRLLREQPDCAIATSEDNAVCEAIGGSSTP</sequence>
<dbReference type="GO" id="GO:0035329">
    <property type="term" value="P:hippo signaling"/>
    <property type="evidence" value="ECO:0007669"/>
    <property type="project" value="TreeGrafter"/>
</dbReference>
<dbReference type="CDD" id="cd00201">
    <property type="entry name" value="WW"/>
    <property type="match status" value="1"/>
</dbReference>
<protein>
    <recommendedName>
        <fullName evidence="6">WW domain-containing protein</fullName>
    </recommendedName>
</protein>
<dbReference type="Gene3D" id="2.20.70.10">
    <property type="match status" value="1"/>
</dbReference>
<dbReference type="GO" id="GO:0045944">
    <property type="term" value="P:positive regulation of transcription by RNA polymerase II"/>
    <property type="evidence" value="ECO:0007669"/>
    <property type="project" value="TreeGrafter"/>
</dbReference>
<feature type="region of interest" description="Disordered" evidence="5">
    <location>
        <begin position="555"/>
        <end position="574"/>
    </location>
</feature>